<keyword evidence="6" id="KW-0378">Hydrolase</keyword>
<comment type="caution">
    <text evidence="6">The sequence shown here is derived from an EMBL/GenBank/DDBJ whole genome shotgun (WGS) entry which is preliminary data.</text>
</comment>
<feature type="coiled-coil region" evidence="4">
    <location>
        <begin position="624"/>
        <end position="651"/>
    </location>
</feature>
<dbReference type="Pfam" id="PF13476">
    <property type="entry name" value="AAA_23"/>
    <property type="match status" value="1"/>
</dbReference>
<evidence type="ECO:0000313" key="6">
    <source>
        <dbReference type="EMBL" id="TCW02936.1"/>
    </source>
</evidence>
<evidence type="ECO:0000259" key="5">
    <source>
        <dbReference type="Pfam" id="PF13476"/>
    </source>
</evidence>
<comment type="subunit">
    <text evidence="2">Heterodimer of SbcC and SbcD.</text>
</comment>
<evidence type="ECO:0000256" key="4">
    <source>
        <dbReference type="SAM" id="Coils"/>
    </source>
</evidence>
<proteinExistence type="inferred from homology"/>
<evidence type="ECO:0000256" key="2">
    <source>
        <dbReference type="ARBA" id="ARBA00011322"/>
    </source>
</evidence>
<keyword evidence="4" id="KW-0175">Coiled coil</keyword>
<accession>A0A4R3ZBV0</accession>
<dbReference type="GO" id="GO:0016887">
    <property type="term" value="F:ATP hydrolysis activity"/>
    <property type="evidence" value="ECO:0007669"/>
    <property type="project" value="InterPro"/>
</dbReference>
<dbReference type="PANTHER" id="PTHR32114">
    <property type="entry name" value="ABC TRANSPORTER ABCH.3"/>
    <property type="match status" value="1"/>
</dbReference>
<evidence type="ECO:0000256" key="3">
    <source>
        <dbReference type="ARBA" id="ARBA00013368"/>
    </source>
</evidence>
<organism evidence="6 7">
    <name type="scientific">Longibaculum muris</name>
    <dbReference type="NCBI Taxonomy" id="1796628"/>
    <lineage>
        <taxon>Bacteria</taxon>
        <taxon>Bacillati</taxon>
        <taxon>Bacillota</taxon>
        <taxon>Erysipelotrichia</taxon>
        <taxon>Erysipelotrichales</taxon>
        <taxon>Coprobacillaceae</taxon>
        <taxon>Longibaculum</taxon>
    </lineage>
</organism>
<dbReference type="SUPFAM" id="SSF52540">
    <property type="entry name" value="P-loop containing nucleoside triphosphate hydrolases"/>
    <property type="match status" value="2"/>
</dbReference>
<dbReference type="Gene3D" id="3.40.50.300">
    <property type="entry name" value="P-loop containing nucleotide triphosphate hydrolases"/>
    <property type="match status" value="2"/>
</dbReference>
<comment type="similarity">
    <text evidence="1">Belongs to the SMC family. SbcC subfamily.</text>
</comment>
<reference evidence="6 7" key="1">
    <citation type="submission" date="2019-03" db="EMBL/GenBank/DDBJ databases">
        <title>Genomic Encyclopedia of Type Strains, Phase IV (KMG-IV): sequencing the most valuable type-strain genomes for metagenomic binning, comparative biology and taxonomic classification.</title>
        <authorList>
            <person name="Goeker M."/>
        </authorList>
    </citation>
    <scope>NUCLEOTIDE SEQUENCE [LARGE SCALE GENOMIC DNA]</scope>
    <source>
        <strain evidence="6 7">DSM 29487</strain>
    </source>
</reference>
<keyword evidence="6" id="KW-0540">Nuclease</keyword>
<dbReference type="AlphaFoldDB" id="A0A4R3ZBV0"/>
<dbReference type="InterPro" id="IPR027417">
    <property type="entry name" value="P-loop_NTPase"/>
</dbReference>
<dbReference type="PANTHER" id="PTHR32114:SF2">
    <property type="entry name" value="ABC TRANSPORTER ABCH.3"/>
    <property type="match status" value="1"/>
</dbReference>
<dbReference type="GO" id="GO:0006302">
    <property type="term" value="P:double-strand break repair"/>
    <property type="evidence" value="ECO:0007669"/>
    <property type="project" value="InterPro"/>
</dbReference>
<evidence type="ECO:0000313" key="7">
    <source>
        <dbReference type="Proteomes" id="UP000295515"/>
    </source>
</evidence>
<sequence length="1024" mass="120966">MRILSLTMNAFMTYKDLTTIHFDELIDHGLYLISGPTGAGKTTIFDAMTFALYGVASGTYRNQSYFRSDFAEAKEETYVEMTFELHQKIYTVKRSPTYMRPGYKTPKMANAYLQYDDVMIEGVKEVNNKINELLGVDVHQFKQIVMIAQGEFTKLIYANSEERERVLRHIFHSDPLVSFENILKEETRKYKEKYQLSSGQLLSRFQLLDFSKEFQQIHQDGFHPSYIDDAIQENDKLYALVQEYQKQYQKHKDQYEQLSQAYYQKQKHNQDLQEYHQVQQAYQTLSNQQAKMEQIKKDIDKLNIIEKNQSLIYQYQQTQLQLQNNQKQSENITLQLQQCTTLFKDIQKKYTNLSVIQQEKDALMVEMEKSKQASLKQKEYQKLKLSSQKLHRTYQQTQQKYNELLSTHQKFIKRMERDQENVNHLPNLQLELQQKEQLVKEVNQKRVSIHELSEFYDDFTKLQDQHYELSNEYKKKDAIYQDVFLRYQKEDENFKRQQAGILASTLEDNQPCPVCGSLSHPHLATLTFKVLTSNELEELNQEVEKKKAIKEDAYQEVLSQNERIHQMKAKIDVLKKQLNIEEELSKEVFIRLLSDIIHIVEDQEKTYQKYYTEVAYLKRIQKSLEQDQIVCDKQKQELDQFQELLYSQEKQASIYQTQIQELISQYEQIDSQDYQKVLTSQQDQLELLNQHIHNIEEQYYQCQKDISVFTQQKETLAQQAIQLQTDYQQLEKQYLNFISSSFNDIQEFHDYQQMLEQKSEKENIYQNYLVEQKTLLTRLKTLETLTQGQEMVDLSQEEVRLKELEEKRDCHFQTYNQKLHTYTKNQEILKALQKDYTKNQDIFEKYTMYQDLSDITSGKNPQRMSFERYVLSAYFEHILEYANIELLKMSNGRFALYRKQAVKGAKQQGLDLSVLDYETGIMRDIQSLSGGESFKAALSLALGLSSMIQSYAGGIELNTLFIDEGFGTLDSESIDQALSVLLDLKNDNKVIGIISHVDELKERISTQIVVEKGVQGSILHIEKE</sequence>
<keyword evidence="6" id="KW-0269">Exonuclease</keyword>
<gene>
    <name evidence="6" type="ORF">EDD60_101241</name>
</gene>
<feature type="coiled-coil region" evidence="4">
    <location>
        <begin position="678"/>
        <end position="733"/>
    </location>
</feature>
<feature type="coiled-coil region" evidence="4">
    <location>
        <begin position="227"/>
        <end position="305"/>
    </location>
</feature>
<name>A0A4R3ZBV0_9FIRM</name>
<feature type="domain" description="Rad50/SbcC-type AAA" evidence="5">
    <location>
        <begin position="5"/>
        <end position="297"/>
    </location>
</feature>
<dbReference type="Proteomes" id="UP000295515">
    <property type="component" value="Unassembled WGS sequence"/>
</dbReference>
<dbReference type="Pfam" id="PF13558">
    <property type="entry name" value="SbcC_Walker_B"/>
    <property type="match status" value="1"/>
</dbReference>
<dbReference type="InterPro" id="IPR038729">
    <property type="entry name" value="Rad50/SbcC_AAA"/>
</dbReference>
<dbReference type="GeneID" id="98914064"/>
<evidence type="ECO:0000256" key="1">
    <source>
        <dbReference type="ARBA" id="ARBA00006930"/>
    </source>
</evidence>
<dbReference type="GO" id="GO:0004527">
    <property type="term" value="F:exonuclease activity"/>
    <property type="evidence" value="ECO:0007669"/>
    <property type="project" value="UniProtKB-KW"/>
</dbReference>
<dbReference type="EMBL" id="SMCQ01000001">
    <property type="protein sequence ID" value="TCW02936.1"/>
    <property type="molecule type" value="Genomic_DNA"/>
</dbReference>
<feature type="coiled-coil region" evidence="4">
    <location>
        <begin position="529"/>
        <end position="584"/>
    </location>
</feature>
<protein>
    <recommendedName>
        <fullName evidence="3">Nuclease SbcCD subunit C</fullName>
    </recommendedName>
</protein>
<dbReference type="RefSeq" id="WP_066451476.1">
    <property type="nucleotide sequence ID" value="NZ_JANKBF010000002.1"/>
</dbReference>
<keyword evidence="7" id="KW-1185">Reference proteome</keyword>